<reference evidence="1 2" key="1">
    <citation type="submission" date="2015-09" db="EMBL/GenBank/DDBJ databases">
        <title>Host preference determinants of Valsa canker pathogens revealed by comparative genomics.</title>
        <authorList>
            <person name="Yin Z."/>
            <person name="Huang L."/>
        </authorList>
    </citation>
    <scope>NUCLEOTIDE SEQUENCE [LARGE SCALE GENOMIC DNA]</scope>
    <source>
        <strain evidence="1 2">YSFL</strain>
    </source>
</reference>
<dbReference type="EMBL" id="LJZO01000089">
    <property type="protein sequence ID" value="ROV87228.1"/>
    <property type="molecule type" value="Genomic_DNA"/>
</dbReference>
<evidence type="ECO:0000313" key="1">
    <source>
        <dbReference type="EMBL" id="ROV87228.1"/>
    </source>
</evidence>
<proteinExistence type="predicted"/>
<comment type="caution">
    <text evidence="1">The sequence shown here is derived from an EMBL/GenBank/DDBJ whole genome shotgun (WGS) entry which is preliminary data.</text>
</comment>
<evidence type="ECO:0008006" key="3">
    <source>
        <dbReference type="Google" id="ProtNLM"/>
    </source>
</evidence>
<keyword evidence="2" id="KW-1185">Reference proteome</keyword>
<dbReference type="AlphaFoldDB" id="A0A423V8R9"/>
<organism evidence="1 2">
    <name type="scientific">Cytospora chrysosperma</name>
    <name type="common">Cytospora canker fungus</name>
    <name type="synonym">Sphaeria chrysosperma</name>
    <dbReference type="NCBI Taxonomy" id="252740"/>
    <lineage>
        <taxon>Eukaryota</taxon>
        <taxon>Fungi</taxon>
        <taxon>Dikarya</taxon>
        <taxon>Ascomycota</taxon>
        <taxon>Pezizomycotina</taxon>
        <taxon>Sordariomycetes</taxon>
        <taxon>Sordariomycetidae</taxon>
        <taxon>Diaporthales</taxon>
        <taxon>Cytosporaceae</taxon>
        <taxon>Cytospora</taxon>
    </lineage>
</organism>
<dbReference type="Pfam" id="PF06293">
    <property type="entry name" value="Kdo"/>
    <property type="match status" value="1"/>
</dbReference>
<dbReference type="OrthoDB" id="4267316at2759"/>
<dbReference type="SUPFAM" id="SSF56112">
    <property type="entry name" value="Protein kinase-like (PK-like)"/>
    <property type="match status" value="1"/>
</dbReference>
<dbReference type="STRING" id="252740.A0A423V8R9"/>
<name>A0A423V8R9_CYTCH</name>
<dbReference type="InterPro" id="IPR011009">
    <property type="entry name" value="Kinase-like_dom_sf"/>
</dbReference>
<protein>
    <recommendedName>
        <fullName evidence="3">Protein kinase domain-containing protein</fullName>
    </recommendedName>
</protein>
<accession>A0A423V8R9</accession>
<dbReference type="Proteomes" id="UP000284375">
    <property type="component" value="Unassembled WGS sequence"/>
</dbReference>
<evidence type="ECO:0000313" key="2">
    <source>
        <dbReference type="Proteomes" id="UP000284375"/>
    </source>
</evidence>
<sequence length="348" mass="40636">MSANRSDGDGLVTPLPYVKGACFRIKSHRPPHPLDTGRWYRMPPIEQWNWKPWSESKDVPKTMLEKCLKHPPIVTDPPKDQDVRNLVITRQIRCGEGFDAQLVECHLGNPKNKFVAKIFDPLYLNLNGYENYSPTYFCERHYSCEAAAYQRIKERGLDGRFTPRFEGSWSFEIPVRIDKDREVRREVRLILQELIPGDTVKAFIESKAAQKINPAIRMELLAHLMETYSHLDFIGVRHGDTYTRNAMVYKDPKDRWHITLIDFSHSGVSGTPTSKWRGRQDEHAELPRSPIAICWGNWPLYPLKDIEEHWIDPRFRDRSARLCWMDKQWGKASGKSSQYQPVDEDDLD</sequence>
<gene>
    <name evidence="1" type="ORF">VSDG_09963</name>
</gene>